<dbReference type="Proteomes" id="UP001141259">
    <property type="component" value="Unassembled WGS sequence"/>
</dbReference>
<protein>
    <submittedName>
        <fullName evidence="1">Uncharacterized protein</fullName>
    </submittedName>
</protein>
<evidence type="ECO:0000313" key="2">
    <source>
        <dbReference type="Proteomes" id="UP001141259"/>
    </source>
</evidence>
<reference evidence="1" key="1">
    <citation type="submission" date="2022-08" db="EMBL/GenBank/DDBJ databases">
        <authorList>
            <person name="Tistechok S."/>
            <person name="Samborskyy M."/>
            <person name="Roman I."/>
        </authorList>
    </citation>
    <scope>NUCLEOTIDE SEQUENCE</scope>
    <source>
        <strain evidence="1">DSM 103496</strain>
    </source>
</reference>
<dbReference type="AlphaFoldDB" id="A0A9X3AEU2"/>
<name>A0A9X3AEU2_9PSEU</name>
<dbReference type="RefSeq" id="WP_259623280.1">
    <property type="nucleotide sequence ID" value="NZ_JANYMP010000005.1"/>
</dbReference>
<proteinExistence type="predicted"/>
<sequence length="207" mass="22738">MGNADRRHPVYRVAFGVDIEGSTTRNNMEKQKLRRVMYGALGQAFAAHGVGDADLDPPLDRGDGAIVLIRSSDRVPKTLLLESVVPEVSRVLGRHNAEFPDLAIRLRAVLHAGEVHFDELGQSGEMLDVACRLLDAPRLKLALRETSAPLVLVVSDDLYWSVVHHGYDGIDAPSFAPLVNVQIGSVAQRGWVHVPDEPLVWPHPLVR</sequence>
<dbReference type="EMBL" id="JANYMP010000005">
    <property type="protein sequence ID" value="MCS7477767.1"/>
    <property type="molecule type" value="Genomic_DNA"/>
</dbReference>
<comment type="caution">
    <text evidence="1">The sequence shown here is derived from an EMBL/GenBank/DDBJ whole genome shotgun (WGS) entry which is preliminary data.</text>
</comment>
<evidence type="ECO:0000313" key="1">
    <source>
        <dbReference type="EMBL" id="MCS7477767.1"/>
    </source>
</evidence>
<keyword evidence="2" id="KW-1185">Reference proteome</keyword>
<accession>A0A9X3AEU2</accession>
<organism evidence="1 2">
    <name type="scientific">Umezawaea endophytica</name>
    <dbReference type="NCBI Taxonomy" id="1654476"/>
    <lineage>
        <taxon>Bacteria</taxon>
        <taxon>Bacillati</taxon>
        <taxon>Actinomycetota</taxon>
        <taxon>Actinomycetes</taxon>
        <taxon>Pseudonocardiales</taxon>
        <taxon>Pseudonocardiaceae</taxon>
        <taxon>Umezawaea</taxon>
    </lineage>
</organism>
<gene>
    <name evidence="1" type="ORF">NZH93_12960</name>
</gene>